<dbReference type="Gene3D" id="1.20.272.10">
    <property type="match status" value="1"/>
</dbReference>
<evidence type="ECO:0000256" key="12">
    <source>
        <dbReference type="SAM" id="MobiDB-lite"/>
    </source>
</evidence>
<evidence type="ECO:0000313" key="14">
    <source>
        <dbReference type="EMBL" id="ETX11882.1"/>
    </source>
</evidence>
<dbReference type="EC" id="2.7.7.7" evidence="11"/>
<dbReference type="Proteomes" id="UP000054058">
    <property type="component" value="Unassembled WGS sequence"/>
</dbReference>
<dbReference type="Pfam" id="PF12170">
    <property type="entry name" value="DNA_pol3_tau_5"/>
    <property type="match status" value="1"/>
</dbReference>
<dbReference type="InterPro" id="IPR050238">
    <property type="entry name" value="DNA_Rep/Repair_Clamp_Loader"/>
</dbReference>
<dbReference type="FunFam" id="1.20.272.10:FF:000003">
    <property type="entry name" value="DNA polymerase III subunit gamma/tau"/>
    <property type="match status" value="1"/>
</dbReference>
<keyword evidence="3 11" id="KW-0548">Nucleotidyltransferase</keyword>
<dbReference type="SUPFAM" id="SSF52540">
    <property type="entry name" value="P-loop containing nucleoside triphosphate hydrolases"/>
    <property type="match status" value="1"/>
</dbReference>
<comment type="caution">
    <text evidence="14">The sequence shown here is derived from an EMBL/GenBank/DDBJ whole genome shotgun (WGS) entry which is preliminary data.</text>
</comment>
<dbReference type="CDD" id="cd18137">
    <property type="entry name" value="HLD_clamp_pol_III_gamma_tau"/>
    <property type="match status" value="1"/>
</dbReference>
<keyword evidence="2 11" id="KW-0808">Transferase</keyword>
<name>X7E7J7_9GAMM</name>
<dbReference type="OrthoDB" id="9810148at2"/>
<dbReference type="PATRIC" id="fig|1122207.3.peg.924"/>
<evidence type="ECO:0000259" key="13">
    <source>
        <dbReference type="SMART" id="SM00382"/>
    </source>
</evidence>
<evidence type="ECO:0000256" key="7">
    <source>
        <dbReference type="ARBA" id="ARBA00022833"/>
    </source>
</evidence>
<dbReference type="InterPro" id="IPR038249">
    <property type="entry name" value="PolIII_tau_V_sf"/>
</dbReference>
<comment type="subunit">
    <text evidence="11">DNA polymerase III contains a core (composed of alpha, epsilon and theta chains) that associates with a tau subunit. This core dimerizes to form the POLIII' complex. PolIII' associates with the gamma complex (composed of gamma, delta, delta', psi and chi chains) and with the beta chain to form the complete DNA polymerase III complex.</text>
</comment>
<dbReference type="InterPro" id="IPR045085">
    <property type="entry name" value="HLD_clamp_pol_III_gamma_tau"/>
</dbReference>
<comment type="function">
    <text evidence="11">DNA polymerase III is a complex, multichain enzyme responsible for most of the replicative synthesis in bacteria. This DNA polymerase also exhibits 3' to 5' exonuclease activity.</text>
</comment>
<dbReference type="GO" id="GO:0005524">
    <property type="term" value="F:ATP binding"/>
    <property type="evidence" value="ECO:0007669"/>
    <property type="project" value="UniProtKB-KW"/>
</dbReference>
<evidence type="ECO:0000256" key="2">
    <source>
        <dbReference type="ARBA" id="ARBA00022679"/>
    </source>
</evidence>
<dbReference type="GO" id="GO:0009360">
    <property type="term" value="C:DNA polymerase III complex"/>
    <property type="evidence" value="ECO:0007669"/>
    <property type="project" value="InterPro"/>
</dbReference>
<dbReference type="NCBIfam" id="NF004046">
    <property type="entry name" value="PRK05563.1"/>
    <property type="match status" value="1"/>
</dbReference>
<feature type="compositionally biased region" description="Basic and acidic residues" evidence="12">
    <location>
        <begin position="381"/>
        <end position="420"/>
    </location>
</feature>
<keyword evidence="8 11" id="KW-0067">ATP-binding</keyword>
<reference evidence="14 15" key="1">
    <citation type="submission" date="2014-01" db="EMBL/GenBank/DDBJ databases">
        <title>Marinomonas ushuaiensis DSM 15871 Genome Sequencing.</title>
        <authorList>
            <person name="Lai Q."/>
            <person name="Shao Z.S."/>
        </authorList>
    </citation>
    <scope>NUCLEOTIDE SEQUENCE [LARGE SCALE GENOMIC DNA]</scope>
    <source>
        <strain evidence="14 15">DSM 15871</strain>
    </source>
</reference>
<dbReference type="SMART" id="SM00382">
    <property type="entry name" value="AAA"/>
    <property type="match status" value="1"/>
</dbReference>
<keyword evidence="5" id="KW-0479">Metal-binding</keyword>
<evidence type="ECO:0000256" key="11">
    <source>
        <dbReference type="RuleBase" id="RU364063"/>
    </source>
</evidence>
<dbReference type="EMBL" id="JAMB01000002">
    <property type="protein sequence ID" value="ETX11882.1"/>
    <property type="molecule type" value="Genomic_DNA"/>
</dbReference>
<dbReference type="InterPro" id="IPR027417">
    <property type="entry name" value="P-loop_NTPase"/>
</dbReference>
<evidence type="ECO:0000256" key="6">
    <source>
        <dbReference type="ARBA" id="ARBA00022741"/>
    </source>
</evidence>
<dbReference type="CDD" id="cd00009">
    <property type="entry name" value="AAA"/>
    <property type="match status" value="1"/>
</dbReference>
<dbReference type="STRING" id="1122207.MUS1_08045"/>
<dbReference type="GO" id="GO:0046872">
    <property type="term" value="F:metal ion binding"/>
    <property type="evidence" value="ECO:0007669"/>
    <property type="project" value="UniProtKB-KW"/>
</dbReference>
<feature type="domain" description="AAA+ ATPase" evidence="13">
    <location>
        <begin position="37"/>
        <end position="180"/>
    </location>
</feature>
<feature type="region of interest" description="Disordered" evidence="12">
    <location>
        <begin position="377"/>
        <end position="476"/>
    </location>
</feature>
<dbReference type="Gene3D" id="3.40.50.300">
    <property type="entry name" value="P-loop containing nucleotide triphosphate hydrolases"/>
    <property type="match status" value="1"/>
</dbReference>
<dbReference type="GO" id="GO:0003887">
    <property type="term" value="F:DNA-directed DNA polymerase activity"/>
    <property type="evidence" value="ECO:0007669"/>
    <property type="project" value="UniProtKB-KW"/>
</dbReference>
<dbReference type="InterPro" id="IPR022754">
    <property type="entry name" value="DNA_pol_III_gamma-3"/>
</dbReference>
<dbReference type="InterPro" id="IPR021029">
    <property type="entry name" value="DNA_pol_III_tau_dom-5"/>
</dbReference>
<accession>X7E7J7</accession>
<dbReference type="SUPFAM" id="SSF48019">
    <property type="entry name" value="post-AAA+ oligomerization domain-like"/>
    <property type="match status" value="1"/>
</dbReference>
<comment type="catalytic activity">
    <reaction evidence="10 11">
        <text>DNA(n) + a 2'-deoxyribonucleoside 5'-triphosphate = DNA(n+1) + diphosphate</text>
        <dbReference type="Rhea" id="RHEA:22508"/>
        <dbReference type="Rhea" id="RHEA-COMP:17339"/>
        <dbReference type="Rhea" id="RHEA-COMP:17340"/>
        <dbReference type="ChEBI" id="CHEBI:33019"/>
        <dbReference type="ChEBI" id="CHEBI:61560"/>
        <dbReference type="ChEBI" id="CHEBI:173112"/>
        <dbReference type="EC" id="2.7.7.7"/>
    </reaction>
</comment>
<evidence type="ECO:0000256" key="9">
    <source>
        <dbReference type="ARBA" id="ARBA00022932"/>
    </source>
</evidence>
<dbReference type="PANTHER" id="PTHR11669">
    <property type="entry name" value="REPLICATION FACTOR C / DNA POLYMERASE III GAMMA-TAU SUBUNIT"/>
    <property type="match status" value="1"/>
</dbReference>
<evidence type="ECO:0000256" key="10">
    <source>
        <dbReference type="ARBA" id="ARBA00049244"/>
    </source>
</evidence>
<dbReference type="Pfam" id="PF13177">
    <property type="entry name" value="DNA_pol3_delta2"/>
    <property type="match status" value="1"/>
</dbReference>
<dbReference type="FunFam" id="1.10.8.60:FF:000013">
    <property type="entry name" value="DNA polymerase III subunit gamma/tau"/>
    <property type="match status" value="1"/>
</dbReference>
<sequence length="743" mass="82007">MSYQVLARKWRPQTFLEMAGQDHVLQALVNALRQQRLHHAYLFTGTRGVGKTTIARIFAKCLNCETNGISPEPCGTCDSCREIVEGRFVDLIEVDAASRTKVEDTRELLENVQYAPTRGRFKVYLIDEVHMLSTHSFNALLKTLEEPPAHVKFLLATTDPQKLPVTILSRCLQFNLKNMSPQRVVDYLQTVLKSEQINFDQPALWQIGQAANGSMRDALSLTDQAIAFGNGTISESGVTAMLGLVNQAQVLDLLESVVSKNAADVLSRISGLADYQPDFTAICGSLLECLHRVAIEQQVSGALLDQLGDLARIQGIAASVSSEEIQVMYQNLLIGRRDLHLAHSARAGFEMLMLRLIAFRPTPPMVVSHDVPPVVTAPQEVTEKKTPISDQVEEKKEANSEETPKKTPEKTPEKTQEAESKYLSSQERPPWEDDPSINNADPDVSIEPEITANDSTDTDVELSGEDDIPVDSIDPDITALDTVEIERKVEPETASSEFVETPEITETEKVVETPEVVETSEALREHKPFVVAESEFSDDAQEDEDEDEAEERAIADVIDPFNPAADLVSALSADAEALPVIEDEKEPDTRLSKIPDTIAQPALGMPMPELNHYNELTMKHWWLVAPRLSLTGLVQNILMNSSLVDASDQGIRLEVPLEYGHMLNQMRYEQIQGALGGFFNMEVPLIIDTVEDTSGVTAEEFAASKRADALQVAIEHLNSHPVVQALSATMGAQLVYDTVKVKA</sequence>
<gene>
    <name evidence="11" type="primary">dnaX</name>
    <name evidence="14" type="ORF">MUS1_08045</name>
</gene>
<dbReference type="Pfam" id="PF12169">
    <property type="entry name" value="DNA_pol3_gamma3"/>
    <property type="match status" value="1"/>
</dbReference>
<dbReference type="Gene3D" id="3.30.300.150">
    <property type="entry name" value="DNA polymerase III, tau subunit, domain V"/>
    <property type="match status" value="1"/>
</dbReference>
<dbReference type="Pfam" id="PF22608">
    <property type="entry name" value="DNAX_ATPase_lid"/>
    <property type="match status" value="1"/>
</dbReference>
<dbReference type="RefSeq" id="WP_036159580.1">
    <property type="nucleotide sequence ID" value="NZ_JAMB01000002.1"/>
</dbReference>
<keyword evidence="4 11" id="KW-0235">DNA replication</keyword>
<evidence type="ECO:0000256" key="8">
    <source>
        <dbReference type="ARBA" id="ARBA00022840"/>
    </source>
</evidence>
<dbReference type="InterPro" id="IPR012763">
    <property type="entry name" value="DNA_pol_III_sug/sutau_N"/>
</dbReference>
<comment type="similarity">
    <text evidence="1 11">Belongs to the DnaX/STICHEL family.</text>
</comment>
<dbReference type="NCBIfam" id="TIGR02397">
    <property type="entry name" value="dnaX_nterm"/>
    <property type="match status" value="1"/>
</dbReference>
<dbReference type="eggNOG" id="COG3115">
    <property type="taxonomic scope" value="Bacteria"/>
</dbReference>
<dbReference type="InterPro" id="IPR003593">
    <property type="entry name" value="AAA+_ATPase"/>
</dbReference>
<dbReference type="PANTHER" id="PTHR11669:SF0">
    <property type="entry name" value="PROTEIN STICHEL-LIKE 2"/>
    <property type="match status" value="1"/>
</dbReference>
<feature type="compositionally biased region" description="Acidic residues" evidence="12">
    <location>
        <begin position="456"/>
        <end position="469"/>
    </location>
</feature>
<evidence type="ECO:0000256" key="5">
    <source>
        <dbReference type="ARBA" id="ARBA00022723"/>
    </source>
</evidence>
<dbReference type="NCBIfam" id="NF005942">
    <property type="entry name" value="PRK07994.1"/>
    <property type="match status" value="1"/>
</dbReference>
<dbReference type="InterPro" id="IPR008921">
    <property type="entry name" value="DNA_pol3_clamp-load_cplx_C"/>
</dbReference>
<evidence type="ECO:0000256" key="4">
    <source>
        <dbReference type="ARBA" id="ARBA00022705"/>
    </source>
</evidence>
<dbReference type="eggNOG" id="COG2812">
    <property type="taxonomic scope" value="Bacteria"/>
</dbReference>
<organism evidence="14 15">
    <name type="scientific">Marinomonas ushuaiensis DSM 15871</name>
    <dbReference type="NCBI Taxonomy" id="1122207"/>
    <lineage>
        <taxon>Bacteria</taxon>
        <taxon>Pseudomonadati</taxon>
        <taxon>Pseudomonadota</taxon>
        <taxon>Gammaproteobacteria</taxon>
        <taxon>Oceanospirillales</taxon>
        <taxon>Oceanospirillaceae</taxon>
        <taxon>Marinomonas</taxon>
    </lineage>
</organism>
<keyword evidence="9 11" id="KW-0239">DNA-directed DNA polymerase</keyword>
<evidence type="ECO:0000313" key="15">
    <source>
        <dbReference type="Proteomes" id="UP000054058"/>
    </source>
</evidence>
<keyword evidence="6 11" id="KW-0547">Nucleotide-binding</keyword>
<keyword evidence="15" id="KW-1185">Reference proteome</keyword>
<evidence type="ECO:0000256" key="3">
    <source>
        <dbReference type="ARBA" id="ARBA00022695"/>
    </source>
</evidence>
<dbReference type="FunFam" id="3.40.50.300:FF:000014">
    <property type="entry name" value="DNA polymerase III subunit gamma/tau"/>
    <property type="match status" value="1"/>
</dbReference>
<proteinExistence type="inferred from homology"/>
<dbReference type="GO" id="GO:0006261">
    <property type="term" value="P:DNA-templated DNA replication"/>
    <property type="evidence" value="ECO:0007669"/>
    <property type="project" value="TreeGrafter"/>
</dbReference>
<dbReference type="AlphaFoldDB" id="X7E7J7"/>
<dbReference type="GO" id="GO:0003677">
    <property type="term" value="F:DNA binding"/>
    <property type="evidence" value="ECO:0007669"/>
    <property type="project" value="InterPro"/>
</dbReference>
<protein>
    <recommendedName>
        <fullName evidence="11">DNA polymerase III subunit gamma/tau</fullName>
        <ecNumber evidence="11">2.7.7.7</ecNumber>
    </recommendedName>
</protein>
<evidence type="ECO:0000256" key="1">
    <source>
        <dbReference type="ARBA" id="ARBA00006360"/>
    </source>
</evidence>
<dbReference type="Gene3D" id="1.10.8.60">
    <property type="match status" value="1"/>
</dbReference>
<keyword evidence="7" id="KW-0862">Zinc</keyword>